<dbReference type="AlphaFoldDB" id="A0AAW6UA35"/>
<feature type="signal peptide" evidence="2">
    <location>
        <begin position="1"/>
        <end position="18"/>
    </location>
</feature>
<evidence type="ECO:0000313" key="5">
    <source>
        <dbReference type="Proteomes" id="UP001431532"/>
    </source>
</evidence>
<reference evidence="4" key="1">
    <citation type="submission" date="2023-05" db="EMBL/GenBank/DDBJ databases">
        <title>Mariniplasma microaerophilum sp. nov., a novel anaerobic mollicute isolated from terrestrial mud volcano, Taman Peninsula, Russia.</title>
        <authorList>
            <person name="Khomyakova M.A."/>
            <person name="Merkel A.Y."/>
            <person name="Slobodkin A.I."/>
        </authorList>
    </citation>
    <scope>NUCLEOTIDE SEQUENCE</scope>
    <source>
        <strain evidence="4">M4Ah</strain>
    </source>
</reference>
<dbReference type="InterPro" id="IPR046780">
    <property type="entry name" value="aBig_2"/>
</dbReference>
<dbReference type="InterPro" id="IPR013378">
    <property type="entry name" value="InlB-like_B-rpt"/>
</dbReference>
<accession>A0AAW6UA35</accession>
<feature type="domain" description="Tail specific protease" evidence="3">
    <location>
        <begin position="507"/>
        <end position="717"/>
    </location>
</feature>
<dbReference type="Pfam" id="PF20578">
    <property type="entry name" value="aBig_2"/>
    <property type="match status" value="1"/>
</dbReference>
<dbReference type="PANTHER" id="PTHR32060:SF22">
    <property type="entry name" value="CARBOXYL-TERMINAL-PROCESSING PEPTIDASE 3, CHLOROPLASTIC"/>
    <property type="match status" value="1"/>
</dbReference>
<dbReference type="InterPro" id="IPR029045">
    <property type="entry name" value="ClpP/crotonase-like_dom_sf"/>
</dbReference>
<evidence type="ECO:0000313" key="4">
    <source>
        <dbReference type="EMBL" id="MDI6452951.1"/>
    </source>
</evidence>
<evidence type="ECO:0000256" key="2">
    <source>
        <dbReference type="SAM" id="SignalP"/>
    </source>
</evidence>
<dbReference type="EMBL" id="JASCXW010000014">
    <property type="protein sequence ID" value="MDI6452951.1"/>
    <property type="molecule type" value="Genomic_DNA"/>
</dbReference>
<evidence type="ECO:0000259" key="3">
    <source>
        <dbReference type="SMART" id="SM00245"/>
    </source>
</evidence>
<dbReference type="GO" id="GO:0030313">
    <property type="term" value="C:cell envelope"/>
    <property type="evidence" value="ECO:0007669"/>
    <property type="project" value="UniProtKB-SubCell"/>
</dbReference>
<proteinExistence type="predicted"/>
<dbReference type="InterPro" id="IPR042229">
    <property type="entry name" value="Listeria/Bacterioides_rpt_sf"/>
</dbReference>
<dbReference type="Pfam" id="PF09479">
    <property type="entry name" value="Flg_new"/>
    <property type="match status" value="1"/>
</dbReference>
<protein>
    <submittedName>
        <fullName evidence="4">S41 family peptidase</fullName>
    </submittedName>
</protein>
<dbReference type="Gene3D" id="3.90.226.10">
    <property type="entry name" value="2-enoyl-CoA Hydratase, Chain A, domain 1"/>
    <property type="match status" value="1"/>
</dbReference>
<organism evidence="4 5">
    <name type="scientific">Peloplasma aerotolerans</name>
    <dbReference type="NCBI Taxonomy" id="3044389"/>
    <lineage>
        <taxon>Bacteria</taxon>
        <taxon>Bacillati</taxon>
        <taxon>Mycoplasmatota</taxon>
        <taxon>Mollicutes</taxon>
        <taxon>Acholeplasmatales</taxon>
        <taxon>Acholeplasmataceae</taxon>
        <taxon>Peloplasma</taxon>
    </lineage>
</organism>
<gene>
    <name evidence="4" type="ORF">QJ521_05190</name>
</gene>
<keyword evidence="2" id="KW-0732">Signal</keyword>
<comment type="caution">
    <text evidence="4">The sequence shown here is derived from an EMBL/GenBank/DDBJ whole genome shotgun (WGS) entry which is preliminary data.</text>
</comment>
<keyword evidence="5" id="KW-1185">Reference proteome</keyword>
<dbReference type="InterPro" id="IPR005151">
    <property type="entry name" value="Tail-specific_protease"/>
</dbReference>
<dbReference type="SUPFAM" id="SSF52096">
    <property type="entry name" value="ClpP/crotonase"/>
    <property type="match status" value="1"/>
</dbReference>
<sequence>MKQKIVFLILIITFVLSACTKSETYTVSFNTQGGTEITEIVVESGAVIGFPEQTEKDAYIFDGWFTDTIYSKPYDFSEPVTKNITLYAKWLADSTIQINRMDLDAAQINISEDMILSSKIELPKTGEIHGSSITWISDDPGVITSGGIVLHPPMGSDSITVTLTAKLNYELESKNYDFELEVMPMNEINIIESTSLPFTNVTSEFEVFSGNLMTYYGENSSIPYVDVQEFLQLLDGFLHYEDLEFTYLNEIMTIAYEAEFDIEDEFGNVIDTEIESFLMTIDFDLNTVTVDRLGFFDYYVYETATEYGAGITYLDSYVEPGDSITFELTPYRFDLVIDNDKYLFPFHIANLLFTSGSYYNVYFNGNSYTGIYAFPDPSDTSGSTEDGIAFNTIKNSSYNGHDIPADLIVATYDMLAFTLDYFFGLKDERGIQTHYDLLKIYNNTMLNGTTRGLSDGIFRFVTKTMDDLHSSHHFPGYYEPKNFSIPLTNIAQVGASVRRWYETLWDVQEVLATTYPTNIDNLPPNYRIIDGGKTAVIYLDGFHTATVENPDGKDSNKYMRETLNSIFAESMSIENIVIDLSYNTGGNLGALLRVLGYMTEDPIEMSYMNPLDGSRVTYFANIDTVAYTEINWFFLTSKVTFSAANLMASIGQHMGFAAIIGTQSGGGASSITPVVLPDGSFFHMSSLNVLSYREGNEIDGYTYYSIEHGITPDYILEVEFVQSNAKIIEAIYQILD</sequence>
<dbReference type="SMART" id="SM00245">
    <property type="entry name" value="TSPc"/>
    <property type="match status" value="1"/>
</dbReference>
<dbReference type="Proteomes" id="UP001431532">
    <property type="component" value="Unassembled WGS sequence"/>
</dbReference>
<dbReference type="GO" id="GO:0006508">
    <property type="term" value="P:proteolysis"/>
    <property type="evidence" value="ECO:0007669"/>
    <property type="project" value="InterPro"/>
</dbReference>
<dbReference type="GO" id="GO:0004175">
    <property type="term" value="F:endopeptidase activity"/>
    <property type="evidence" value="ECO:0007669"/>
    <property type="project" value="TreeGrafter"/>
</dbReference>
<dbReference type="PANTHER" id="PTHR32060">
    <property type="entry name" value="TAIL-SPECIFIC PROTEASE"/>
    <property type="match status" value="1"/>
</dbReference>
<dbReference type="NCBIfam" id="TIGR02543">
    <property type="entry name" value="List_Bact_rpt"/>
    <property type="match status" value="1"/>
</dbReference>
<comment type="subcellular location">
    <subcellularLocation>
        <location evidence="1">Cell envelope</location>
    </subcellularLocation>
</comment>
<feature type="chain" id="PRO_5043487853" evidence="2">
    <location>
        <begin position="19"/>
        <end position="736"/>
    </location>
</feature>
<name>A0AAW6UA35_9MOLU</name>
<dbReference type="Gene3D" id="2.60.40.4270">
    <property type="entry name" value="Listeria-Bacteroides repeat domain"/>
    <property type="match status" value="1"/>
</dbReference>
<dbReference type="PROSITE" id="PS51257">
    <property type="entry name" value="PROKAR_LIPOPROTEIN"/>
    <property type="match status" value="1"/>
</dbReference>
<evidence type="ECO:0000256" key="1">
    <source>
        <dbReference type="ARBA" id="ARBA00004196"/>
    </source>
</evidence>
<dbReference type="Pfam" id="PF03572">
    <property type="entry name" value="Peptidase_S41"/>
    <property type="match status" value="1"/>
</dbReference>
<dbReference type="GO" id="GO:0008236">
    <property type="term" value="F:serine-type peptidase activity"/>
    <property type="evidence" value="ECO:0007669"/>
    <property type="project" value="InterPro"/>
</dbReference>
<dbReference type="RefSeq" id="WP_282839378.1">
    <property type="nucleotide sequence ID" value="NZ_JASCXW010000014.1"/>
</dbReference>